<organism evidence="1 2">
    <name type="scientific">Protopolystoma xenopodis</name>
    <dbReference type="NCBI Taxonomy" id="117903"/>
    <lineage>
        <taxon>Eukaryota</taxon>
        <taxon>Metazoa</taxon>
        <taxon>Spiralia</taxon>
        <taxon>Lophotrochozoa</taxon>
        <taxon>Platyhelminthes</taxon>
        <taxon>Monogenea</taxon>
        <taxon>Polyopisthocotylea</taxon>
        <taxon>Polystomatidea</taxon>
        <taxon>Polystomatidae</taxon>
        <taxon>Protopolystoma</taxon>
    </lineage>
</organism>
<comment type="caution">
    <text evidence="1">The sequence shown here is derived from an EMBL/GenBank/DDBJ whole genome shotgun (WGS) entry which is preliminary data.</text>
</comment>
<evidence type="ECO:0000313" key="1">
    <source>
        <dbReference type="EMBL" id="VEL43179.1"/>
    </source>
</evidence>
<evidence type="ECO:0000313" key="2">
    <source>
        <dbReference type="Proteomes" id="UP000784294"/>
    </source>
</evidence>
<proteinExistence type="predicted"/>
<dbReference type="EMBL" id="CAAALY010279370">
    <property type="protein sequence ID" value="VEL43179.1"/>
    <property type="molecule type" value="Genomic_DNA"/>
</dbReference>
<gene>
    <name evidence="1" type="ORF">PXEA_LOCUS36619</name>
</gene>
<dbReference type="AlphaFoldDB" id="A0A448XRK3"/>
<sequence length="73" mass="8626">MRAGKRQADQQLVDRMFGRAVQKGRFLLRTAENCVLNVRPDPVNRHWVDLARLSDKRQTPRRWIGETKVEEPQ</sequence>
<reference evidence="1" key="1">
    <citation type="submission" date="2018-11" db="EMBL/GenBank/DDBJ databases">
        <authorList>
            <consortium name="Pathogen Informatics"/>
        </authorList>
    </citation>
    <scope>NUCLEOTIDE SEQUENCE</scope>
</reference>
<accession>A0A448XRK3</accession>
<keyword evidence="2" id="KW-1185">Reference proteome</keyword>
<name>A0A448XRK3_9PLAT</name>
<dbReference type="Proteomes" id="UP000784294">
    <property type="component" value="Unassembled WGS sequence"/>
</dbReference>
<protein>
    <submittedName>
        <fullName evidence="1">Uncharacterized protein</fullName>
    </submittedName>
</protein>